<protein>
    <submittedName>
        <fullName evidence="3">Alpha/beta hydrolase</fullName>
    </submittedName>
</protein>
<comment type="caution">
    <text evidence="3">The sequence shown here is derived from an EMBL/GenBank/DDBJ whole genome shotgun (WGS) entry which is preliminary data.</text>
</comment>
<organism evidence="3 4">
    <name type="scientific">Gaetbulibacter jejuensis</name>
    <dbReference type="NCBI Taxonomy" id="584607"/>
    <lineage>
        <taxon>Bacteria</taxon>
        <taxon>Pseudomonadati</taxon>
        <taxon>Bacteroidota</taxon>
        <taxon>Flavobacteriia</taxon>
        <taxon>Flavobacteriales</taxon>
        <taxon>Flavobacteriaceae</taxon>
        <taxon>Gaetbulibacter</taxon>
    </lineage>
</organism>
<dbReference type="Proteomes" id="UP001500736">
    <property type="component" value="Unassembled WGS sequence"/>
</dbReference>
<proteinExistence type="predicted"/>
<dbReference type="PANTHER" id="PTHR48081:SF6">
    <property type="entry name" value="PEPTIDASE S9 PROLYL OLIGOPEPTIDASE CATALYTIC DOMAIN-CONTAINING PROTEIN"/>
    <property type="match status" value="1"/>
</dbReference>
<evidence type="ECO:0000256" key="1">
    <source>
        <dbReference type="ARBA" id="ARBA00022801"/>
    </source>
</evidence>
<keyword evidence="1 3" id="KW-0378">Hydrolase</keyword>
<dbReference type="EMBL" id="BAAAGF010000001">
    <property type="protein sequence ID" value="GAA0740883.1"/>
    <property type="molecule type" value="Genomic_DNA"/>
</dbReference>
<dbReference type="Gene3D" id="3.40.50.1820">
    <property type="entry name" value="alpha/beta hydrolase"/>
    <property type="match status" value="1"/>
</dbReference>
<keyword evidence="4" id="KW-1185">Reference proteome</keyword>
<evidence type="ECO:0000259" key="2">
    <source>
        <dbReference type="Pfam" id="PF20434"/>
    </source>
</evidence>
<dbReference type="SUPFAM" id="SSF53474">
    <property type="entry name" value="alpha/beta-Hydrolases"/>
    <property type="match status" value="1"/>
</dbReference>
<dbReference type="PANTHER" id="PTHR48081">
    <property type="entry name" value="AB HYDROLASE SUPERFAMILY PROTEIN C4A8.06C"/>
    <property type="match status" value="1"/>
</dbReference>
<accession>A0ABP3UR30</accession>
<name>A0ABP3UR30_9FLAO</name>
<evidence type="ECO:0000313" key="3">
    <source>
        <dbReference type="EMBL" id="GAA0740883.1"/>
    </source>
</evidence>
<dbReference type="InterPro" id="IPR029058">
    <property type="entry name" value="AB_hydrolase_fold"/>
</dbReference>
<evidence type="ECO:0000313" key="4">
    <source>
        <dbReference type="Proteomes" id="UP001500736"/>
    </source>
</evidence>
<dbReference type="InterPro" id="IPR050300">
    <property type="entry name" value="GDXG_lipolytic_enzyme"/>
</dbReference>
<sequence>MHSQTTVALWENDIPDAINNSNYQEKPVLDNGVLVKIQKVVKPTLTIYKPKKPNGTAIVICPGGGYRHLAMNKEGFKVAEWLSTLGVTAIVLKYRLPSDSIMKNKSVGPLQDAQEAMRYVRRHAAALNIDPSKVGVLGFSAGGHLAATLSTQYDLGVYKHDNTSAKPDFSILIYPVISMDNSITHQGSKTSLLGENPSFERVQQFSNELQVDEHTPMTFIVHATDDKSVPIENSLRYYMALKKHQVPAELHIYEKGGHGFGLGRKYTSQFWAFTCEKWLLSHTFTSSKHN</sequence>
<gene>
    <name evidence="3" type="ORF">GCM10009431_11490</name>
</gene>
<dbReference type="Pfam" id="PF20434">
    <property type="entry name" value="BD-FAE"/>
    <property type="match status" value="1"/>
</dbReference>
<reference evidence="4" key="1">
    <citation type="journal article" date="2019" name="Int. J. Syst. Evol. Microbiol.">
        <title>The Global Catalogue of Microorganisms (GCM) 10K type strain sequencing project: providing services to taxonomists for standard genome sequencing and annotation.</title>
        <authorList>
            <consortium name="The Broad Institute Genomics Platform"/>
            <consortium name="The Broad Institute Genome Sequencing Center for Infectious Disease"/>
            <person name="Wu L."/>
            <person name="Ma J."/>
        </authorList>
    </citation>
    <scope>NUCLEOTIDE SEQUENCE [LARGE SCALE GENOMIC DNA]</scope>
    <source>
        <strain evidence="4">JCM 15976</strain>
    </source>
</reference>
<feature type="domain" description="BD-FAE-like" evidence="2">
    <location>
        <begin position="45"/>
        <end position="238"/>
    </location>
</feature>
<dbReference type="InterPro" id="IPR049492">
    <property type="entry name" value="BD-FAE-like_dom"/>
</dbReference>
<dbReference type="GO" id="GO:0016787">
    <property type="term" value="F:hydrolase activity"/>
    <property type="evidence" value="ECO:0007669"/>
    <property type="project" value="UniProtKB-KW"/>
</dbReference>